<dbReference type="GO" id="GO:0003723">
    <property type="term" value="F:RNA binding"/>
    <property type="evidence" value="ECO:0007669"/>
    <property type="project" value="InterPro"/>
</dbReference>
<organism evidence="2 3">
    <name type="scientific">Cyphellophora attinorum</name>
    <dbReference type="NCBI Taxonomy" id="1664694"/>
    <lineage>
        <taxon>Eukaryota</taxon>
        <taxon>Fungi</taxon>
        <taxon>Dikarya</taxon>
        <taxon>Ascomycota</taxon>
        <taxon>Pezizomycotina</taxon>
        <taxon>Eurotiomycetes</taxon>
        <taxon>Chaetothyriomycetidae</taxon>
        <taxon>Chaetothyriales</taxon>
        <taxon>Cyphellophoraceae</taxon>
        <taxon>Cyphellophora</taxon>
    </lineage>
</organism>
<feature type="domain" description="B3/B4 tRNA-binding" evidence="1">
    <location>
        <begin position="71"/>
        <end position="227"/>
    </location>
</feature>
<evidence type="ECO:0000313" key="3">
    <source>
        <dbReference type="Proteomes" id="UP000038010"/>
    </source>
</evidence>
<dbReference type="PANTHER" id="PTHR39209:SF2">
    <property type="entry name" value="CYTOPLASMIC PROTEIN"/>
    <property type="match status" value="1"/>
</dbReference>
<accession>A0A0N1P2B8</accession>
<keyword evidence="3" id="KW-1185">Reference proteome</keyword>
<dbReference type="Pfam" id="PF03483">
    <property type="entry name" value="B3_4"/>
    <property type="match status" value="1"/>
</dbReference>
<dbReference type="GO" id="GO:0004826">
    <property type="term" value="F:phenylalanine-tRNA ligase activity"/>
    <property type="evidence" value="ECO:0007669"/>
    <property type="project" value="InterPro"/>
</dbReference>
<dbReference type="VEuPathDB" id="FungiDB:AB675_2300"/>
<dbReference type="RefSeq" id="XP_018004975.1">
    <property type="nucleotide sequence ID" value="XM_018142261.1"/>
</dbReference>
<evidence type="ECO:0000313" key="2">
    <source>
        <dbReference type="EMBL" id="KPI45012.1"/>
    </source>
</evidence>
<sequence>MTTSSKARALVDGAIIDPSVFTLRPDYRAVLISATGIVPSPSDSASEQLLTEAETFARSNGTPLTQRPHIATWREAYKAFGAKPAKYRNSLEALSRRIGPGTGLPRINKLTDIYNAVSVRYQIPLGGEDAAKYVGLPRLIRATGKETFHVKSGESIIVEHPEAGEVCWVDDEGVTCRRWNWRQDPRTALTDQTTEAFFICDALSAMSDSDLAAAVDELMKHLKGLGPDVVIHQRTLRAPLA</sequence>
<dbReference type="PANTHER" id="PTHR39209">
    <property type="match status" value="1"/>
</dbReference>
<gene>
    <name evidence="2" type="ORF">AB675_2300</name>
</gene>
<dbReference type="Gene3D" id="3.50.40.10">
    <property type="entry name" value="Phenylalanyl-trna Synthetase, Chain B, domain 3"/>
    <property type="match status" value="1"/>
</dbReference>
<reference evidence="2 3" key="1">
    <citation type="submission" date="2015-06" db="EMBL/GenBank/DDBJ databases">
        <title>Draft genome of the ant-associated black yeast Phialophora attae CBS 131958.</title>
        <authorList>
            <person name="Moreno L.F."/>
            <person name="Stielow B.J."/>
            <person name="de Hoog S."/>
            <person name="Vicente V.A."/>
            <person name="Weiss V.A."/>
            <person name="de Vries M."/>
            <person name="Cruz L.M."/>
            <person name="Souza E.M."/>
        </authorList>
    </citation>
    <scope>NUCLEOTIDE SEQUENCE [LARGE SCALE GENOMIC DNA]</scope>
    <source>
        <strain evidence="2 3">CBS 131958</strain>
    </source>
</reference>
<dbReference type="InterPro" id="IPR005146">
    <property type="entry name" value="B3/B4_tRNA-bd"/>
</dbReference>
<dbReference type="EMBL" id="LFJN01000002">
    <property type="protein sequence ID" value="KPI45012.1"/>
    <property type="molecule type" value="Genomic_DNA"/>
</dbReference>
<comment type="caution">
    <text evidence="2">The sequence shown here is derived from an EMBL/GenBank/DDBJ whole genome shotgun (WGS) entry which is preliminary data.</text>
</comment>
<dbReference type="SUPFAM" id="SSF56037">
    <property type="entry name" value="PheT/TilS domain"/>
    <property type="match status" value="1"/>
</dbReference>
<dbReference type="SMART" id="SM00873">
    <property type="entry name" value="B3_4"/>
    <property type="match status" value="1"/>
</dbReference>
<evidence type="ECO:0000259" key="1">
    <source>
        <dbReference type="SMART" id="SM00873"/>
    </source>
</evidence>
<dbReference type="GeneID" id="28734141"/>
<name>A0A0N1P2B8_9EURO</name>
<dbReference type="AlphaFoldDB" id="A0A0N1P2B8"/>
<protein>
    <recommendedName>
        <fullName evidence="1">B3/B4 tRNA-binding domain-containing protein</fullName>
    </recommendedName>
</protein>
<dbReference type="OrthoDB" id="5587917at2759"/>
<proteinExistence type="predicted"/>
<dbReference type="InterPro" id="IPR020825">
    <property type="entry name" value="Phe-tRNA_synthase-like_B3/B4"/>
</dbReference>
<dbReference type="Proteomes" id="UP000038010">
    <property type="component" value="Unassembled WGS sequence"/>
</dbReference>